<evidence type="ECO:0000256" key="1">
    <source>
        <dbReference type="SAM" id="MobiDB-lite"/>
    </source>
</evidence>
<evidence type="ECO:0000313" key="2">
    <source>
        <dbReference type="EMBL" id="KAK0432431.1"/>
    </source>
</evidence>
<dbReference type="EMBL" id="JAUEPT010000094">
    <property type="protein sequence ID" value="KAK0432431.1"/>
    <property type="molecule type" value="Genomic_DNA"/>
</dbReference>
<name>A0AA39IZA9_9AGAR</name>
<feature type="compositionally biased region" description="Low complexity" evidence="1">
    <location>
        <begin position="213"/>
        <end position="228"/>
    </location>
</feature>
<dbReference type="AlphaFoldDB" id="A0AA39IZA9"/>
<accession>A0AA39IZA9</accession>
<sequence length="258" mass="28247">MAPRRTNVEAETSYPHGGVLEVEGFEIEGINKVGPAQNQRVTRGAAKQAKSQQPLRGATLPTPQGPITTTTSLQALNDQDQSAEVRKHARGAKKTCRKTRSKPSAPTAGGEDERSPRQGQPHRQADPPDPVVVVSPRPQFQRVTTVSEDDEEEEENPFAPSLHTLPPQSPHILEGPDDLPTPDQRRNEARTYQFVHFKALSVNPPSPSPPSSPLSSSSHSPALSFTSLPSTPRDNRNADDIWPFYVEEGGRCICKFCR</sequence>
<organism evidence="2 3">
    <name type="scientific">Armillaria borealis</name>
    <dbReference type="NCBI Taxonomy" id="47425"/>
    <lineage>
        <taxon>Eukaryota</taxon>
        <taxon>Fungi</taxon>
        <taxon>Dikarya</taxon>
        <taxon>Basidiomycota</taxon>
        <taxon>Agaricomycotina</taxon>
        <taxon>Agaricomycetes</taxon>
        <taxon>Agaricomycetidae</taxon>
        <taxon>Agaricales</taxon>
        <taxon>Marasmiineae</taxon>
        <taxon>Physalacriaceae</taxon>
        <taxon>Armillaria</taxon>
    </lineage>
</organism>
<feature type="compositionally biased region" description="Polar residues" evidence="1">
    <location>
        <begin position="61"/>
        <end position="82"/>
    </location>
</feature>
<feature type="compositionally biased region" description="Acidic residues" evidence="1">
    <location>
        <begin position="147"/>
        <end position="156"/>
    </location>
</feature>
<protein>
    <submittedName>
        <fullName evidence="2">Uncharacterized protein</fullName>
    </submittedName>
</protein>
<keyword evidence="3" id="KW-1185">Reference proteome</keyword>
<evidence type="ECO:0000313" key="3">
    <source>
        <dbReference type="Proteomes" id="UP001175226"/>
    </source>
</evidence>
<dbReference type="Proteomes" id="UP001175226">
    <property type="component" value="Unassembled WGS sequence"/>
</dbReference>
<reference evidence="2" key="1">
    <citation type="submission" date="2023-06" db="EMBL/GenBank/DDBJ databases">
        <authorList>
            <consortium name="Lawrence Berkeley National Laboratory"/>
            <person name="Ahrendt S."/>
            <person name="Sahu N."/>
            <person name="Indic B."/>
            <person name="Wong-Bajracharya J."/>
            <person name="Merenyi Z."/>
            <person name="Ke H.-M."/>
            <person name="Monk M."/>
            <person name="Kocsube S."/>
            <person name="Drula E."/>
            <person name="Lipzen A."/>
            <person name="Balint B."/>
            <person name="Henrissat B."/>
            <person name="Andreopoulos B."/>
            <person name="Martin F.M."/>
            <person name="Harder C.B."/>
            <person name="Rigling D."/>
            <person name="Ford K.L."/>
            <person name="Foster G.D."/>
            <person name="Pangilinan J."/>
            <person name="Papanicolaou A."/>
            <person name="Barry K."/>
            <person name="LaButti K."/>
            <person name="Viragh M."/>
            <person name="Koriabine M."/>
            <person name="Yan M."/>
            <person name="Riley R."/>
            <person name="Champramary S."/>
            <person name="Plett K.L."/>
            <person name="Tsai I.J."/>
            <person name="Slot J."/>
            <person name="Sipos G."/>
            <person name="Plett J."/>
            <person name="Nagy L.G."/>
            <person name="Grigoriev I.V."/>
        </authorList>
    </citation>
    <scope>NUCLEOTIDE SEQUENCE</scope>
    <source>
        <strain evidence="2">FPL87.14</strain>
    </source>
</reference>
<comment type="caution">
    <text evidence="2">The sequence shown here is derived from an EMBL/GenBank/DDBJ whole genome shotgun (WGS) entry which is preliminary data.</text>
</comment>
<gene>
    <name evidence="2" type="ORF">EV421DRAFT_1501651</name>
</gene>
<feature type="compositionally biased region" description="Basic residues" evidence="1">
    <location>
        <begin position="87"/>
        <end position="101"/>
    </location>
</feature>
<proteinExistence type="predicted"/>
<feature type="region of interest" description="Disordered" evidence="1">
    <location>
        <begin position="36"/>
        <end position="238"/>
    </location>
</feature>